<dbReference type="InterPro" id="IPR000276">
    <property type="entry name" value="GPCR_Rhodpsn"/>
</dbReference>
<dbReference type="Pfam" id="PF00001">
    <property type="entry name" value="7tm_1"/>
    <property type="match status" value="1"/>
</dbReference>
<feature type="transmembrane region" description="Helical" evidence="12">
    <location>
        <begin position="498"/>
        <end position="522"/>
    </location>
</feature>
<feature type="transmembrane region" description="Helical" evidence="12">
    <location>
        <begin position="174"/>
        <end position="193"/>
    </location>
</feature>
<evidence type="ECO:0000256" key="9">
    <source>
        <dbReference type="ARBA" id="ARBA00023224"/>
    </source>
</evidence>
<evidence type="ECO:0000313" key="15">
    <source>
        <dbReference type="Proteomes" id="UP001142055"/>
    </source>
</evidence>
<keyword evidence="5 12" id="KW-1133">Transmembrane helix</keyword>
<feature type="compositionally biased region" description="Pro residues" evidence="11">
    <location>
        <begin position="661"/>
        <end position="672"/>
    </location>
</feature>
<keyword evidence="7 12" id="KW-0472">Membrane</keyword>
<proteinExistence type="inferred from homology"/>
<comment type="subcellular location">
    <subcellularLocation>
        <location evidence="1">Cell membrane</location>
        <topology evidence="1">Multi-pass membrane protein</topology>
    </subcellularLocation>
</comment>
<feature type="domain" description="G-protein coupled receptors family 1 profile" evidence="13">
    <location>
        <begin position="154"/>
        <end position="553"/>
    </location>
</feature>
<evidence type="ECO:0000256" key="7">
    <source>
        <dbReference type="ARBA" id="ARBA00023136"/>
    </source>
</evidence>
<dbReference type="CDD" id="cd15067">
    <property type="entry name" value="7tmA_Dop1R2-like"/>
    <property type="match status" value="1"/>
</dbReference>
<evidence type="ECO:0000256" key="5">
    <source>
        <dbReference type="ARBA" id="ARBA00022989"/>
    </source>
</evidence>
<dbReference type="SUPFAM" id="SSF81321">
    <property type="entry name" value="Family A G protein-coupled receptor-like"/>
    <property type="match status" value="1"/>
</dbReference>
<evidence type="ECO:0000256" key="6">
    <source>
        <dbReference type="ARBA" id="ARBA00023040"/>
    </source>
</evidence>
<feature type="transmembrane region" description="Helical" evidence="12">
    <location>
        <begin position="255"/>
        <end position="276"/>
    </location>
</feature>
<evidence type="ECO:0000256" key="12">
    <source>
        <dbReference type="SAM" id="Phobius"/>
    </source>
</evidence>
<dbReference type="PANTHER" id="PTHR24248">
    <property type="entry name" value="ADRENERGIC RECEPTOR-RELATED G-PROTEIN COUPLED RECEPTOR"/>
    <property type="match status" value="1"/>
</dbReference>
<feature type="transmembrane region" description="Helical" evidence="12">
    <location>
        <begin position="296"/>
        <end position="319"/>
    </location>
</feature>
<keyword evidence="3" id="KW-1003">Cell membrane</keyword>
<keyword evidence="6 10" id="KW-0297">G-protein coupled receptor</keyword>
<feature type="compositionally biased region" description="Low complexity" evidence="11">
    <location>
        <begin position="696"/>
        <end position="708"/>
    </location>
</feature>
<evidence type="ECO:0000256" key="11">
    <source>
        <dbReference type="SAM" id="MobiDB-lite"/>
    </source>
</evidence>
<feature type="compositionally biased region" description="Polar residues" evidence="11">
    <location>
        <begin position="431"/>
        <end position="443"/>
    </location>
</feature>
<evidence type="ECO:0000256" key="8">
    <source>
        <dbReference type="ARBA" id="ARBA00023170"/>
    </source>
</evidence>
<dbReference type="PRINTS" id="PR01103">
    <property type="entry name" value="ADRENERGICR"/>
</dbReference>
<name>A0A9Q0RQ53_BLOTA</name>
<feature type="region of interest" description="Disordered" evidence="11">
    <location>
        <begin position="634"/>
        <end position="718"/>
    </location>
</feature>
<dbReference type="GO" id="GO:0071880">
    <property type="term" value="P:adenylate cyclase-activating adrenergic receptor signaling pathway"/>
    <property type="evidence" value="ECO:0007669"/>
    <property type="project" value="TreeGrafter"/>
</dbReference>
<comment type="caution">
    <text evidence="14">The sequence shown here is derived from an EMBL/GenBank/DDBJ whole genome shotgun (WGS) entry which is preliminary data.</text>
</comment>
<dbReference type="Gene3D" id="1.20.1070.10">
    <property type="entry name" value="Rhodopsin 7-helix transmembrane proteins"/>
    <property type="match status" value="1"/>
</dbReference>
<feature type="transmembrane region" description="Helical" evidence="12">
    <location>
        <begin position="139"/>
        <end position="162"/>
    </location>
</feature>
<feature type="compositionally biased region" description="Low complexity" evidence="11">
    <location>
        <begin position="20"/>
        <end position="39"/>
    </location>
</feature>
<protein>
    <recommendedName>
        <fullName evidence="13">G-protein coupled receptors family 1 profile domain-containing protein</fullName>
    </recommendedName>
</protein>
<dbReference type="PRINTS" id="PR00237">
    <property type="entry name" value="GPCRRHODOPSN"/>
</dbReference>
<dbReference type="GO" id="GO:0005886">
    <property type="term" value="C:plasma membrane"/>
    <property type="evidence" value="ECO:0007669"/>
    <property type="project" value="UniProtKB-SubCell"/>
</dbReference>
<dbReference type="GO" id="GO:0043410">
    <property type="term" value="P:positive regulation of MAPK cascade"/>
    <property type="evidence" value="ECO:0007669"/>
    <property type="project" value="TreeGrafter"/>
</dbReference>
<dbReference type="InterPro" id="IPR002233">
    <property type="entry name" value="ADR_fam"/>
</dbReference>
<keyword evidence="9 10" id="KW-0807">Transducer</keyword>
<keyword evidence="8 10" id="KW-0675">Receptor</keyword>
<dbReference type="GO" id="GO:0004935">
    <property type="term" value="F:adrenergic receptor activity"/>
    <property type="evidence" value="ECO:0007669"/>
    <property type="project" value="InterPro"/>
</dbReference>
<evidence type="ECO:0000256" key="2">
    <source>
        <dbReference type="ARBA" id="ARBA00010663"/>
    </source>
</evidence>
<feature type="compositionally biased region" description="Low complexity" evidence="11">
    <location>
        <begin position="461"/>
        <end position="470"/>
    </location>
</feature>
<dbReference type="SMART" id="SM01381">
    <property type="entry name" value="7TM_GPCR_Srsx"/>
    <property type="match status" value="1"/>
</dbReference>
<evidence type="ECO:0000313" key="14">
    <source>
        <dbReference type="EMBL" id="KAJ6221561.1"/>
    </source>
</evidence>
<keyword evidence="15" id="KW-1185">Reference proteome</keyword>
<dbReference type="InterPro" id="IPR017452">
    <property type="entry name" value="GPCR_Rhodpsn_7TM"/>
</dbReference>
<dbReference type="Proteomes" id="UP001142055">
    <property type="component" value="Chromosome 1"/>
</dbReference>
<accession>A0A9Q0RQ53</accession>
<dbReference type="OMA" id="PIGYRDK"/>
<comment type="similarity">
    <text evidence="2 10">Belongs to the G-protein coupled receptor 1 family.</text>
</comment>
<dbReference type="EMBL" id="JAPWDV010000001">
    <property type="protein sequence ID" value="KAJ6221561.1"/>
    <property type="molecule type" value="Genomic_DNA"/>
</dbReference>
<evidence type="ECO:0000256" key="3">
    <source>
        <dbReference type="ARBA" id="ARBA00022475"/>
    </source>
</evidence>
<feature type="compositionally biased region" description="Basic and acidic residues" evidence="11">
    <location>
        <begin position="677"/>
        <end position="690"/>
    </location>
</feature>
<evidence type="ECO:0000256" key="4">
    <source>
        <dbReference type="ARBA" id="ARBA00022692"/>
    </source>
</evidence>
<feature type="region of interest" description="Disordered" evidence="11">
    <location>
        <begin position="417"/>
        <end position="475"/>
    </location>
</feature>
<keyword evidence="4 10" id="KW-0812">Transmembrane</keyword>
<feature type="compositionally biased region" description="Basic and acidic residues" evidence="11">
    <location>
        <begin position="419"/>
        <end position="428"/>
    </location>
</feature>
<dbReference type="PROSITE" id="PS00237">
    <property type="entry name" value="G_PROTEIN_RECEP_F1_1"/>
    <property type="match status" value="1"/>
</dbReference>
<dbReference type="PANTHER" id="PTHR24248:SF185">
    <property type="entry name" value="DOPAMINE RECEPTOR 2"/>
    <property type="match status" value="1"/>
</dbReference>
<dbReference type="AlphaFoldDB" id="A0A9Q0RQ53"/>
<evidence type="ECO:0000259" key="13">
    <source>
        <dbReference type="PROSITE" id="PS50262"/>
    </source>
</evidence>
<organism evidence="14 15">
    <name type="scientific">Blomia tropicalis</name>
    <name type="common">Mite</name>
    <dbReference type="NCBI Taxonomy" id="40697"/>
    <lineage>
        <taxon>Eukaryota</taxon>
        <taxon>Metazoa</taxon>
        <taxon>Ecdysozoa</taxon>
        <taxon>Arthropoda</taxon>
        <taxon>Chelicerata</taxon>
        <taxon>Arachnida</taxon>
        <taxon>Acari</taxon>
        <taxon>Acariformes</taxon>
        <taxon>Sarcoptiformes</taxon>
        <taxon>Astigmata</taxon>
        <taxon>Glycyphagoidea</taxon>
        <taxon>Echimyopodidae</taxon>
        <taxon>Blomia</taxon>
    </lineage>
</organism>
<gene>
    <name evidence="14" type="ORF">RDWZM_000106</name>
</gene>
<sequence length="735" mass="82132">MVEAISPLLNHTLTATARTMTTTTTTSSSSSSSTPTLTTVDNESVSNDQLSQLLFLPLETSNYLSNVTHLYPSNLDQYLSLSNVSNLTSNDGENELYSFSTNIYNLDESISTSTITTNTSPNVIPTIVLEPDLRIHHPILAIILGLICVVVVFGNVLTMVSIYKERYLHTVTNYFVASLAAADCLVGAIVMPFSVVHEVMNKWWIFGQDWCDLWHSFDVLASTSSILNLCVISLDRYWAITDPITYPSRMTPSKACLFIFGLWLCSSLISFPAIVWWRAVQKEPIAQYRCLFTDDIGYLVFSSTISFYGPLTVMVFTYYRIYVIASQQTRNLKMGVKQIEMSSISDTGGTTGGGSNVSGCASSSDPSNMEAFTLRMHRGGYQMNNLVLLNNHYHHHHGNNKSNLNYQHSVSADKLSSLTKKDSFREGRSGGSTIVGRTNSNENGYADEYDGEPQRTLVDGSTNSNSTQTSRQLRNNKANWSMGRRLAKLAKERKAAKTLGIVMGVFILCWLPFFVANILMGICPETCIVEPDLVLSIVTWLGWINSAMNPIIYACWSKDFRRAFRKLLCSCFISNSNLSYNRNRIYKAPYHNNNRANANSTNYYNYYYKSKMRKNSLSKSNDFFNLNSTTSRSIDQTHQLRKQHHSTIKGSDSQHLLSLQPLPPPPPPPPPSSVQKSTKENESNECHNGENHCSTRPSSPNENFNNENRNIDSTTNSVDGELPLAANVLYIGPKL</sequence>
<feature type="transmembrane region" description="Helical" evidence="12">
    <location>
        <begin position="534"/>
        <end position="556"/>
    </location>
</feature>
<evidence type="ECO:0000256" key="10">
    <source>
        <dbReference type="RuleBase" id="RU000688"/>
    </source>
</evidence>
<dbReference type="PROSITE" id="PS50262">
    <property type="entry name" value="G_PROTEIN_RECEP_F1_2"/>
    <property type="match status" value="1"/>
</dbReference>
<feature type="region of interest" description="Disordered" evidence="11">
    <location>
        <begin position="345"/>
        <end position="365"/>
    </location>
</feature>
<feature type="transmembrane region" description="Helical" evidence="12">
    <location>
        <begin position="213"/>
        <end position="234"/>
    </location>
</feature>
<reference evidence="14" key="1">
    <citation type="submission" date="2022-12" db="EMBL/GenBank/DDBJ databases">
        <title>Genome assemblies of Blomia tropicalis.</title>
        <authorList>
            <person name="Cui Y."/>
        </authorList>
    </citation>
    <scope>NUCLEOTIDE SEQUENCE</scope>
    <source>
        <tissue evidence="14">Adult mites</tissue>
    </source>
</reference>
<feature type="region of interest" description="Disordered" evidence="11">
    <location>
        <begin position="20"/>
        <end position="43"/>
    </location>
</feature>
<evidence type="ECO:0000256" key="1">
    <source>
        <dbReference type="ARBA" id="ARBA00004651"/>
    </source>
</evidence>